<evidence type="ECO:0000256" key="3">
    <source>
        <dbReference type="ARBA" id="ARBA00022490"/>
    </source>
</evidence>
<evidence type="ECO:0000256" key="5">
    <source>
        <dbReference type="ARBA" id="ARBA00023242"/>
    </source>
</evidence>
<dbReference type="InterPro" id="IPR038633">
    <property type="entry name" value="Rpn13/ADRM1_Pru_sf"/>
</dbReference>
<dbReference type="GO" id="GO:0061133">
    <property type="term" value="F:endopeptidase activator activity"/>
    <property type="evidence" value="ECO:0007669"/>
    <property type="project" value="TreeGrafter"/>
</dbReference>
<sequence>MSAVRPLISIKAGKCNQVGTRIIPSPEPGLLYIYNSAEDELLHFCWRRRSATQPQAEDDLIIFPQDVTFTPYTACTTGRVFVLKFTSSSQRHFFWLQSKSESDSNPGHWSNRDRRWGETINNILQGVEDEDDEMGDPDAELGSEDIEEEGNASRRGGADGGRADSPSPFTTTTTTTTNPNDFLKSLISSINVGTAPPNPSGAGPSRYAQQTPTLSLHDLLNTTTTVPLLSTLPTTSLDHLCANLPPALIPHNATSAQKRDIIRRVLQSPQFAQSCVSLTVALRDGALRGVADSLQVPLRPGEEASGADQVELFVGGVRRGVEQEEAAGDDEMED</sequence>
<dbReference type="PROSITE" id="PS51916">
    <property type="entry name" value="DEUBAD"/>
    <property type="match status" value="1"/>
</dbReference>
<dbReference type="GO" id="GO:0008541">
    <property type="term" value="C:proteasome regulatory particle, lid subcomplex"/>
    <property type="evidence" value="ECO:0007669"/>
    <property type="project" value="TreeGrafter"/>
</dbReference>
<organism evidence="9 10">
    <name type="scientific">Morchella conica CCBAS932</name>
    <dbReference type="NCBI Taxonomy" id="1392247"/>
    <lineage>
        <taxon>Eukaryota</taxon>
        <taxon>Fungi</taxon>
        <taxon>Dikarya</taxon>
        <taxon>Ascomycota</taxon>
        <taxon>Pezizomycotina</taxon>
        <taxon>Pezizomycetes</taxon>
        <taxon>Pezizales</taxon>
        <taxon>Morchellaceae</taxon>
        <taxon>Morchella</taxon>
    </lineage>
</organism>
<evidence type="ECO:0000256" key="6">
    <source>
        <dbReference type="SAM" id="MobiDB-lite"/>
    </source>
</evidence>
<evidence type="ECO:0000256" key="4">
    <source>
        <dbReference type="ARBA" id="ARBA00022942"/>
    </source>
</evidence>
<name>A0A3N4L684_9PEZI</name>
<evidence type="ECO:0000313" key="10">
    <source>
        <dbReference type="Proteomes" id="UP000277580"/>
    </source>
</evidence>
<accession>A0A3N4L684</accession>
<dbReference type="Gene3D" id="1.10.2020.20">
    <property type="match status" value="1"/>
</dbReference>
<dbReference type="AlphaFoldDB" id="A0A3N4L684"/>
<keyword evidence="3" id="KW-0963">Cytoplasm</keyword>
<dbReference type="CDD" id="cd13314">
    <property type="entry name" value="PH_Rpn13"/>
    <property type="match status" value="1"/>
</dbReference>
<dbReference type="EMBL" id="ML119107">
    <property type="protein sequence ID" value="RPB17012.1"/>
    <property type="molecule type" value="Genomic_DNA"/>
</dbReference>
<dbReference type="GO" id="GO:0070628">
    <property type="term" value="F:proteasome binding"/>
    <property type="evidence" value="ECO:0007669"/>
    <property type="project" value="TreeGrafter"/>
</dbReference>
<dbReference type="GO" id="GO:0005634">
    <property type="term" value="C:nucleus"/>
    <property type="evidence" value="ECO:0007669"/>
    <property type="project" value="UniProtKB-SubCell"/>
</dbReference>
<evidence type="ECO:0000256" key="2">
    <source>
        <dbReference type="ARBA" id="ARBA00004496"/>
    </source>
</evidence>
<dbReference type="GO" id="GO:0005737">
    <property type="term" value="C:cytoplasm"/>
    <property type="evidence" value="ECO:0007669"/>
    <property type="project" value="UniProtKB-SubCell"/>
</dbReference>
<gene>
    <name evidence="9" type="ORF">P167DRAFT_531954</name>
</gene>
<reference evidence="9 10" key="1">
    <citation type="journal article" date="2018" name="Nat. Ecol. Evol.">
        <title>Pezizomycetes genomes reveal the molecular basis of ectomycorrhizal truffle lifestyle.</title>
        <authorList>
            <person name="Murat C."/>
            <person name="Payen T."/>
            <person name="Noel B."/>
            <person name="Kuo A."/>
            <person name="Morin E."/>
            <person name="Chen J."/>
            <person name="Kohler A."/>
            <person name="Krizsan K."/>
            <person name="Balestrini R."/>
            <person name="Da Silva C."/>
            <person name="Montanini B."/>
            <person name="Hainaut M."/>
            <person name="Levati E."/>
            <person name="Barry K.W."/>
            <person name="Belfiori B."/>
            <person name="Cichocki N."/>
            <person name="Clum A."/>
            <person name="Dockter R.B."/>
            <person name="Fauchery L."/>
            <person name="Guy J."/>
            <person name="Iotti M."/>
            <person name="Le Tacon F."/>
            <person name="Lindquist E.A."/>
            <person name="Lipzen A."/>
            <person name="Malagnac F."/>
            <person name="Mello A."/>
            <person name="Molinier V."/>
            <person name="Miyauchi S."/>
            <person name="Poulain J."/>
            <person name="Riccioni C."/>
            <person name="Rubini A."/>
            <person name="Sitrit Y."/>
            <person name="Splivallo R."/>
            <person name="Traeger S."/>
            <person name="Wang M."/>
            <person name="Zifcakova L."/>
            <person name="Wipf D."/>
            <person name="Zambonelli A."/>
            <person name="Paolocci F."/>
            <person name="Nowrousian M."/>
            <person name="Ottonello S."/>
            <person name="Baldrian P."/>
            <person name="Spatafora J.W."/>
            <person name="Henrissat B."/>
            <person name="Nagy L.G."/>
            <person name="Aury J.M."/>
            <person name="Wincker P."/>
            <person name="Grigoriev I.V."/>
            <person name="Bonfante P."/>
            <person name="Martin F.M."/>
        </authorList>
    </citation>
    <scope>NUCLEOTIDE SEQUENCE [LARGE SCALE GENOMIC DNA]</scope>
    <source>
        <strain evidence="9 10">CCBAS932</strain>
    </source>
</reference>
<dbReference type="InParanoid" id="A0A3N4L684"/>
<feature type="compositionally biased region" description="Acidic residues" evidence="6">
    <location>
        <begin position="127"/>
        <end position="150"/>
    </location>
</feature>
<evidence type="ECO:0000313" key="9">
    <source>
        <dbReference type="EMBL" id="RPB17012.1"/>
    </source>
</evidence>
<dbReference type="OrthoDB" id="340431at2759"/>
<comment type="subcellular location">
    <subcellularLocation>
        <location evidence="2">Cytoplasm</location>
    </subcellularLocation>
    <subcellularLocation>
        <location evidence="1">Nucleus</location>
    </subcellularLocation>
</comment>
<evidence type="ECO:0000256" key="1">
    <source>
        <dbReference type="ARBA" id="ARBA00004123"/>
    </source>
</evidence>
<dbReference type="PANTHER" id="PTHR12225">
    <property type="entry name" value="ADHESION REGULATING MOLECULE 1 110 KDA CELL MEMBRANE GLYCOPROTEIN"/>
    <property type="match status" value="1"/>
</dbReference>
<dbReference type="InterPro" id="IPR044867">
    <property type="entry name" value="DEUBAD_dom"/>
</dbReference>
<keyword evidence="5" id="KW-0539">Nucleus</keyword>
<evidence type="ECO:0000259" key="8">
    <source>
        <dbReference type="PROSITE" id="PS51917"/>
    </source>
</evidence>
<feature type="domain" description="Pru" evidence="8">
    <location>
        <begin position="2"/>
        <end position="127"/>
    </location>
</feature>
<dbReference type="PROSITE" id="PS51917">
    <property type="entry name" value="PRU"/>
    <property type="match status" value="1"/>
</dbReference>
<dbReference type="Pfam" id="PF16550">
    <property type="entry name" value="RPN13_C"/>
    <property type="match status" value="1"/>
</dbReference>
<keyword evidence="10" id="KW-1185">Reference proteome</keyword>
<dbReference type="Gene3D" id="2.30.29.70">
    <property type="entry name" value="Proteasomal ubiquitin receptor Rpn13/ADRM1"/>
    <property type="match status" value="1"/>
</dbReference>
<dbReference type="InterPro" id="IPR044868">
    <property type="entry name" value="Rpn13/ADRM1_Pru"/>
</dbReference>
<dbReference type="InterPro" id="IPR032368">
    <property type="entry name" value="RPN13_DEUBAD"/>
</dbReference>
<dbReference type="Proteomes" id="UP000277580">
    <property type="component" value="Unassembled WGS sequence"/>
</dbReference>
<evidence type="ECO:0000259" key="7">
    <source>
        <dbReference type="PROSITE" id="PS51916"/>
    </source>
</evidence>
<feature type="domain" description="DEUBAD" evidence="7">
    <location>
        <begin position="207"/>
        <end position="327"/>
    </location>
</feature>
<feature type="region of interest" description="Disordered" evidence="6">
    <location>
        <begin position="126"/>
        <end position="181"/>
    </location>
</feature>
<dbReference type="InterPro" id="IPR006773">
    <property type="entry name" value="Rpn13/ADRM1"/>
</dbReference>
<dbReference type="InterPro" id="IPR038108">
    <property type="entry name" value="RPN13_DEUBAD_sf"/>
</dbReference>
<dbReference type="PANTHER" id="PTHR12225:SF0">
    <property type="entry name" value="PROTEASOMAL UBIQUITIN RECEPTOR ADRM1"/>
    <property type="match status" value="1"/>
</dbReference>
<keyword evidence="4" id="KW-0647">Proteasome</keyword>
<dbReference type="STRING" id="1392247.A0A3N4L684"/>
<protein>
    <submittedName>
        <fullName evidence="9">Adhesion regulating molecule</fullName>
    </submittedName>
</protein>
<dbReference type="Pfam" id="PF04683">
    <property type="entry name" value="Rpn13_ADRM1_Pru"/>
    <property type="match status" value="1"/>
</dbReference>
<proteinExistence type="predicted"/>